<feature type="transmembrane region" description="Helical" evidence="7">
    <location>
        <begin position="185"/>
        <end position="209"/>
    </location>
</feature>
<feature type="transmembrane region" description="Helical" evidence="7">
    <location>
        <begin position="126"/>
        <end position="143"/>
    </location>
</feature>
<feature type="transmembrane region" description="Helical" evidence="7">
    <location>
        <begin position="52"/>
        <end position="72"/>
    </location>
</feature>
<feature type="transmembrane region" description="Helical" evidence="7">
    <location>
        <begin position="403"/>
        <end position="425"/>
    </location>
</feature>
<name>A0AAW6UCP0_9MOLU</name>
<evidence type="ECO:0000256" key="1">
    <source>
        <dbReference type="ARBA" id="ARBA00004651"/>
    </source>
</evidence>
<evidence type="ECO:0000256" key="4">
    <source>
        <dbReference type="ARBA" id="ARBA00022692"/>
    </source>
</evidence>
<keyword evidence="3" id="KW-1003">Cell membrane</keyword>
<feature type="transmembrane region" description="Helical" evidence="7">
    <location>
        <begin position="84"/>
        <end position="106"/>
    </location>
</feature>
<dbReference type="InterPro" id="IPR048279">
    <property type="entry name" value="MdtK-like"/>
</dbReference>
<reference evidence="8" key="1">
    <citation type="submission" date="2023-05" db="EMBL/GenBank/DDBJ databases">
        <title>Mariniplasma microaerophilum sp. nov., a novel anaerobic mollicute isolated from terrestrial mud volcano, Taman Peninsula, Russia.</title>
        <authorList>
            <person name="Khomyakova M.A."/>
            <person name="Merkel A.Y."/>
            <person name="Slobodkin A.I."/>
        </authorList>
    </citation>
    <scope>NUCLEOTIDE SEQUENCE</scope>
    <source>
        <strain evidence="8">M4Ah</strain>
    </source>
</reference>
<dbReference type="GO" id="GO:0005886">
    <property type="term" value="C:plasma membrane"/>
    <property type="evidence" value="ECO:0007669"/>
    <property type="project" value="UniProtKB-SubCell"/>
</dbReference>
<dbReference type="GO" id="GO:0042910">
    <property type="term" value="F:xenobiotic transmembrane transporter activity"/>
    <property type="evidence" value="ECO:0007669"/>
    <property type="project" value="InterPro"/>
</dbReference>
<proteinExistence type="predicted"/>
<protein>
    <submittedName>
        <fullName evidence="8">MATE family efflux transporter</fullName>
    </submittedName>
</protein>
<evidence type="ECO:0000256" key="2">
    <source>
        <dbReference type="ARBA" id="ARBA00022448"/>
    </source>
</evidence>
<dbReference type="NCBIfam" id="TIGR00797">
    <property type="entry name" value="matE"/>
    <property type="match status" value="1"/>
</dbReference>
<dbReference type="Pfam" id="PF01554">
    <property type="entry name" value="MatE"/>
    <property type="match status" value="2"/>
</dbReference>
<dbReference type="PANTHER" id="PTHR42925:SF1">
    <property type="entry name" value="VIRULENCE FACTOR MVIN"/>
    <property type="match status" value="1"/>
</dbReference>
<dbReference type="Proteomes" id="UP001431532">
    <property type="component" value="Unassembled WGS sequence"/>
</dbReference>
<sequence length="443" mass="49226">MKSKRSFKALFWPTFIELLFFMLMGTVDTIMLSNFSDYAVGAVGNSATLINMFAVLLLVVANGVAVLVSQYLGANKNDVARRVIGSGLIINFIIGFFLATSLILSADFLLNLVNTKVELFENSKTYLTVIAMSLFFVSVSNVITASLRSYGFAKYITIVVIVGNVLNIIGNFVLINGYLGFPRLGVYGAAISTLGVRSLMMLVYVTLLFKVLKFRIPDIRLNLISIKQILKIGLPSAAESWTYTIMQGIILSMINSLGPDFTTARTYVNTILTYIYVFSLAFASANAVMTGYYIGEKNYEKAHKETLKTLVRSFLIVTAMTLVVNLSSGFIIQLFTQNTIIITTVRRILWLAILLEFARSINLILIQALRSAGDTSFPLIMAIISMFGIAVTFAYLFGIHLGLGLFGIYLAYTIDELTRASFMYLRWQSRKWEAKSGYLENTV</sequence>
<dbReference type="GO" id="GO:0015297">
    <property type="term" value="F:antiporter activity"/>
    <property type="evidence" value="ECO:0007669"/>
    <property type="project" value="InterPro"/>
</dbReference>
<keyword evidence="9" id="KW-1185">Reference proteome</keyword>
<keyword evidence="2" id="KW-0813">Transport</keyword>
<dbReference type="RefSeq" id="WP_282839168.1">
    <property type="nucleotide sequence ID" value="NZ_JASCXW010000009.1"/>
</dbReference>
<dbReference type="PIRSF" id="PIRSF006603">
    <property type="entry name" value="DinF"/>
    <property type="match status" value="1"/>
</dbReference>
<feature type="transmembrane region" description="Helical" evidence="7">
    <location>
        <begin position="155"/>
        <end position="179"/>
    </location>
</feature>
<keyword evidence="5 7" id="KW-1133">Transmembrane helix</keyword>
<evidence type="ECO:0000256" key="6">
    <source>
        <dbReference type="ARBA" id="ARBA00023136"/>
    </source>
</evidence>
<evidence type="ECO:0000256" key="5">
    <source>
        <dbReference type="ARBA" id="ARBA00022989"/>
    </source>
</evidence>
<dbReference type="CDD" id="cd13134">
    <property type="entry name" value="MATE_like_8"/>
    <property type="match status" value="1"/>
</dbReference>
<dbReference type="InterPro" id="IPR047135">
    <property type="entry name" value="YsiQ"/>
</dbReference>
<feature type="transmembrane region" description="Helical" evidence="7">
    <location>
        <begin position="9"/>
        <end position="32"/>
    </location>
</feature>
<gene>
    <name evidence="8" type="ORF">QJ521_04130</name>
</gene>
<dbReference type="AlphaFoldDB" id="A0AAW6UCP0"/>
<comment type="caution">
    <text evidence="8">The sequence shown here is derived from an EMBL/GenBank/DDBJ whole genome shotgun (WGS) entry which is preliminary data.</text>
</comment>
<evidence type="ECO:0000313" key="9">
    <source>
        <dbReference type="Proteomes" id="UP001431532"/>
    </source>
</evidence>
<evidence type="ECO:0000256" key="3">
    <source>
        <dbReference type="ARBA" id="ARBA00022475"/>
    </source>
</evidence>
<keyword evidence="4 7" id="KW-0812">Transmembrane</keyword>
<feature type="transmembrane region" description="Helical" evidence="7">
    <location>
        <begin position="348"/>
        <end position="365"/>
    </location>
</feature>
<dbReference type="PANTHER" id="PTHR42925">
    <property type="entry name" value="MULTIDRUG AND TOXIN EFFLUX PROTEIN MATE FAMILY"/>
    <property type="match status" value="1"/>
</dbReference>
<organism evidence="8 9">
    <name type="scientific">Peloplasma aerotolerans</name>
    <dbReference type="NCBI Taxonomy" id="3044389"/>
    <lineage>
        <taxon>Bacteria</taxon>
        <taxon>Bacillati</taxon>
        <taxon>Mycoplasmatota</taxon>
        <taxon>Mollicutes</taxon>
        <taxon>Acholeplasmatales</taxon>
        <taxon>Acholeplasmataceae</taxon>
        <taxon>Peloplasma</taxon>
    </lineage>
</organism>
<accession>A0AAW6UCP0</accession>
<keyword evidence="6 7" id="KW-0472">Membrane</keyword>
<feature type="transmembrane region" description="Helical" evidence="7">
    <location>
        <begin position="314"/>
        <end position="336"/>
    </location>
</feature>
<feature type="transmembrane region" description="Helical" evidence="7">
    <location>
        <begin position="274"/>
        <end position="294"/>
    </location>
</feature>
<dbReference type="EMBL" id="JASCXW010000009">
    <property type="protein sequence ID" value="MDI6452743.1"/>
    <property type="molecule type" value="Genomic_DNA"/>
</dbReference>
<comment type="subcellular location">
    <subcellularLocation>
        <location evidence="1">Cell membrane</location>
        <topology evidence="1">Multi-pass membrane protein</topology>
    </subcellularLocation>
</comment>
<dbReference type="InterPro" id="IPR002528">
    <property type="entry name" value="MATE_fam"/>
</dbReference>
<evidence type="ECO:0000313" key="8">
    <source>
        <dbReference type="EMBL" id="MDI6452743.1"/>
    </source>
</evidence>
<evidence type="ECO:0000256" key="7">
    <source>
        <dbReference type="SAM" id="Phobius"/>
    </source>
</evidence>